<protein>
    <recommendedName>
        <fullName evidence="1">Polymerase beta nucleotidyltransferase domain-containing protein</fullName>
    </recommendedName>
</protein>
<dbReference type="Proteomes" id="UP000176938">
    <property type="component" value="Unassembled WGS sequence"/>
</dbReference>
<gene>
    <name evidence="2" type="ORF">A3H38_00520</name>
</gene>
<comment type="caution">
    <text evidence="2">The sequence shown here is derived from an EMBL/GenBank/DDBJ whole genome shotgun (WGS) entry which is preliminary data.</text>
</comment>
<dbReference type="Gene3D" id="3.30.460.10">
    <property type="entry name" value="Beta Polymerase, domain 2"/>
    <property type="match status" value="1"/>
</dbReference>
<dbReference type="InterPro" id="IPR043519">
    <property type="entry name" value="NT_sf"/>
</dbReference>
<dbReference type="AlphaFoldDB" id="A0A1F4RF35"/>
<dbReference type="Pfam" id="PF18765">
    <property type="entry name" value="Polbeta"/>
    <property type="match status" value="1"/>
</dbReference>
<dbReference type="InterPro" id="IPR041633">
    <property type="entry name" value="Polbeta"/>
</dbReference>
<dbReference type="SUPFAM" id="SSF81301">
    <property type="entry name" value="Nucleotidyltransferase"/>
    <property type="match status" value="1"/>
</dbReference>
<reference evidence="2 3" key="1">
    <citation type="journal article" date="2016" name="Nat. Commun.">
        <title>Thousands of microbial genomes shed light on interconnected biogeochemical processes in an aquifer system.</title>
        <authorList>
            <person name="Anantharaman K."/>
            <person name="Brown C.T."/>
            <person name="Hug L.A."/>
            <person name="Sharon I."/>
            <person name="Castelle C.J."/>
            <person name="Probst A.J."/>
            <person name="Thomas B.C."/>
            <person name="Singh A."/>
            <person name="Wilkins M.J."/>
            <person name="Karaoz U."/>
            <person name="Brodie E.L."/>
            <person name="Williams K.H."/>
            <person name="Hubbard S.S."/>
            <person name="Banfield J.F."/>
        </authorList>
    </citation>
    <scope>NUCLEOTIDE SEQUENCE [LARGE SCALE GENOMIC DNA]</scope>
</reference>
<name>A0A1F4RF35_UNCSA</name>
<organism evidence="2 3">
    <name type="scientific">candidate division WOR-1 bacterium RIFCSPLOWO2_02_FULL_46_20</name>
    <dbReference type="NCBI Taxonomy" id="1802567"/>
    <lineage>
        <taxon>Bacteria</taxon>
        <taxon>Bacillati</taxon>
        <taxon>Saganbacteria</taxon>
    </lineage>
</organism>
<evidence type="ECO:0000259" key="1">
    <source>
        <dbReference type="Pfam" id="PF18765"/>
    </source>
</evidence>
<proteinExistence type="predicted"/>
<evidence type="ECO:0000313" key="2">
    <source>
        <dbReference type="EMBL" id="OGC06790.1"/>
    </source>
</evidence>
<dbReference type="EMBL" id="METP01000015">
    <property type="protein sequence ID" value="OGC06790.1"/>
    <property type="molecule type" value="Genomic_DNA"/>
</dbReference>
<evidence type="ECO:0000313" key="3">
    <source>
        <dbReference type="Proteomes" id="UP000176938"/>
    </source>
</evidence>
<sequence>MIPKKELDKAVNIAKEFGIGKLYLFGSSLYKSSAKANDYDFAVAGIAPANFFSFYGKLLMALSKNVDLIDVTDRKGKFINLILKEGKIVYDKGSD</sequence>
<feature type="domain" description="Polymerase beta nucleotidyltransferase" evidence="1">
    <location>
        <begin position="12"/>
        <end position="92"/>
    </location>
</feature>
<accession>A0A1F4RF35</accession>